<dbReference type="EMBL" id="PQFF01000132">
    <property type="protein sequence ID" value="RHZ79740.1"/>
    <property type="molecule type" value="Genomic_DNA"/>
</dbReference>
<dbReference type="AlphaFoldDB" id="A0A397J4D3"/>
<evidence type="ECO:0000256" key="1">
    <source>
        <dbReference type="SAM" id="MobiDB-lite"/>
    </source>
</evidence>
<evidence type="ECO:0000313" key="3">
    <source>
        <dbReference type="Proteomes" id="UP000266861"/>
    </source>
</evidence>
<organism evidence="2 3">
    <name type="scientific">Diversispora epigaea</name>
    <dbReference type="NCBI Taxonomy" id="1348612"/>
    <lineage>
        <taxon>Eukaryota</taxon>
        <taxon>Fungi</taxon>
        <taxon>Fungi incertae sedis</taxon>
        <taxon>Mucoromycota</taxon>
        <taxon>Glomeromycotina</taxon>
        <taxon>Glomeromycetes</taxon>
        <taxon>Diversisporales</taxon>
        <taxon>Diversisporaceae</taxon>
        <taxon>Diversispora</taxon>
    </lineage>
</organism>
<evidence type="ECO:0000313" key="2">
    <source>
        <dbReference type="EMBL" id="RHZ79740.1"/>
    </source>
</evidence>
<feature type="compositionally biased region" description="Acidic residues" evidence="1">
    <location>
        <begin position="226"/>
        <end position="244"/>
    </location>
</feature>
<reference evidence="2 3" key="1">
    <citation type="submission" date="2018-08" db="EMBL/GenBank/DDBJ databases">
        <title>Genome and evolution of the arbuscular mycorrhizal fungus Diversispora epigaea (formerly Glomus versiforme) and its bacterial endosymbionts.</title>
        <authorList>
            <person name="Sun X."/>
            <person name="Fei Z."/>
            <person name="Harrison M."/>
        </authorList>
    </citation>
    <scope>NUCLEOTIDE SEQUENCE [LARGE SCALE GENOMIC DNA]</scope>
    <source>
        <strain evidence="2 3">IT104</strain>
    </source>
</reference>
<gene>
    <name evidence="2" type="ORF">Glove_141g45</name>
</gene>
<comment type="caution">
    <text evidence="2">The sequence shown here is derived from an EMBL/GenBank/DDBJ whole genome shotgun (WGS) entry which is preliminary data.</text>
</comment>
<name>A0A397J4D3_9GLOM</name>
<protein>
    <submittedName>
        <fullName evidence="2">Uncharacterized protein</fullName>
    </submittedName>
</protein>
<proteinExistence type="predicted"/>
<feature type="region of interest" description="Disordered" evidence="1">
    <location>
        <begin position="221"/>
        <end position="249"/>
    </location>
</feature>
<keyword evidence="3" id="KW-1185">Reference proteome</keyword>
<accession>A0A397J4D3</accession>
<sequence length="297" mass="34158">MSKNHHSSFRKKNVLPQEALSLTSLTDKDSLFFGSCIAISPDSQQIATFSQETHEFKLYNIDNLSSSKGAFTLECEVNNKHFWWSMAISNRIDDGENERLIALSCFDARKFRHGEINGDDENVLDFYGDKVNNQYGDNENDINNQYGDNENDIESDTNRYCDDESYLESCGKVNDQYRDNKSNLKYGDNCQRPQTWVVSTKDGSEIYTSLESIGGVIKFLDRNNNDDNDESDSDDSDESDDDDNVNSYQPLKLKNEKVIIIFNASGIFKETIKKKKENEDFSHDHPRLKNLNYLNNF</sequence>
<dbReference type="Proteomes" id="UP000266861">
    <property type="component" value="Unassembled WGS sequence"/>
</dbReference>